<dbReference type="GO" id="GO:0008684">
    <property type="term" value="F:2-oxopent-4-enoate hydratase activity"/>
    <property type="evidence" value="ECO:0007669"/>
    <property type="project" value="TreeGrafter"/>
</dbReference>
<dbReference type="EMBL" id="NOVD01000085">
    <property type="protein sequence ID" value="PCK22052.1"/>
    <property type="molecule type" value="Genomic_DNA"/>
</dbReference>
<dbReference type="InterPro" id="IPR011234">
    <property type="entry name" value="Fumarylacetoacetase-like_C"/>
</dbReference>
<evidence type="ECO:0000313" key="3">
    <source>
        <dbReference type="EMBL" id="PCK22052.1"/>
    </source>
</evidence>
<dbReference type="PANTHER" id="PTHR30143:SF0">
    <property type="entry name" value="2-KETO-4-PENTENOATE HYDRATASE"/>
    <property type="match status" value="1"/>
</dbReference>
<dbReference type="Proteomes" id="UP000230886">
    <property type="component" value="Unassembled WGS sequence"/>
</dbReference>
<name>A0A2A5IY67_RHOSG</name>
<dbReference type="RefSeq" id="WP_099699077.1">
    <property type="nucleotide sequence ID" value="NZ_JBBCST010000020.1"/>
</dbReference>
<dbReference type="PANTHER" id="PTHR30143">
    <property type="entry name" value="ACID HYDRATASE"/>
    <property type="match status" value="1"/>
</dbReference>
<protein>
    <recommendedName>
        <fullName evidence="2">Fumarylacetoacetase-like C-terminal domain-containing protein</fullName>
    </recommendedName>
</protein>
<dbReference type="AlphaFoldDB" id="A0A2A5IY67"/>
<dbReference type="Gene3D" id="3.90.850.10">
    <property type="entry name" value="Fumarylacetoacetase-like, C-terminal domain"/>
    <property type="match status" value="1"/>
</dbReference>
<dbReference type="GO" id="GO:0005737">
    <property type="term" value="C:cytoplasm"/>
    <property type="evidence" value="ECO:0007669"/>
    <property type="project" value="TreeGrafter"/>
</dbReference>
<evidence type="ECO:0000259" key="2">
    <source>
        <dbReference type="Pfam" id="PF01557"/>
    </source>
</evidence>
<dbReference type="SUPFAM" id="SSF56529">
    <property type="entry name" value="FAH"/>
    <property type="match status" value="1"/>
</dbReference>
<reference evidence="3 4" key="1">
    <citation type="submission" date="2017-07" db="EMBL/GenBank/DDBJ databases">
        <title>Draft sequence of Rhodococcus enclensis 23b-28.</title>
        <authorList>
            <person name="Besaury L."/>
            <person name="Sancelme M."/>
            <person name="Amato P."/>
            <person name="Lallement A."/>
            <person name="Delort A.-M."/>
        </authorList>
    </citation>
    <scope>NUCLEOTIDE SEQUENCE [LARGE SCALE GENOMIC DNA]</scope>
    <source>
        <strain evidence="3 4">23b-28</strain>
    </source>
</reference>
<accession>A0A2A5IY67</accession>
<dbReference type="Pfam" id="PF01557">
    <property type="entry name" value="FAA_hydrolase"/>
    <property type="match status" value="1"/>
</dbReference>
<evidence type="ECO:0000313" key="4">
    <source>
        <dbReference type="Proteomes" id="UP000230886"/>
    </source>
</evidence>
<dbReference type="InterPro" id="IPR036663">
    <property type="entry name" value="Fumarylacetoacetase_C_sf"/>
</dbReference>
<sequence length="264" mass="27897">MEEGAVRGDARVEDIADRLDGAAVHGLAVETLGVETLELAYQVQSALIERRLERGEAHAGWKLGFTSASKMRRMGVSQVIVGQLTSAMDWTADEPGRQSALIDPRAEPEVAFLVDRPVDCRQEPATALRSAVSGVAVAVEVIDSRYVDSKFGVGDVVADNASAVGFAVGPWLVASELSPLTDHEIELFVNGQHIAAGLASEILGDPWAALDAFHNVAREQGWMLQVGDVVLAGAVTAAVEVGRGDLVSARSNVLGTAQLRIPEP</sequence>
<evidence type="ECO:0000256" key="1">
    <source>
        <dbReference type="ARBA" id="ARBA00023239"/>
    </source>
</evidence>
<dbReference type="InterPro" id="IPR050772">
    <property type="entry name" value="Hydratase-Decarb/MhpD_sf"/>
</dbReference>
<keyword evidence="1" id="KW-0456">Lyase</keyword>
<proteinExistence type="predicted"/>
<organism evidence="3 4">
    <name type="scientific">Rhodococcus qingshengii</name>
    <dbReference type="NCBI Taxonomy" id="334542"/>
    <lineage>
        <taxon>Bacteria</taxon>
        <taxon>Bacillati</taxon>
        <taxon>Actinomycetota</taxon>
        <taxon>Actinomycetes</taxon>
        <taxon>Mycobacteriales</taxon>
        <taxon>Nocardiaceae</taxon>
        <taxon>Rhodococcus</taxon>
        <taxon>Rhodococcus erythropolis group</taxon>
    </lineage>
</organism>
<feature type="domain" description="Fumarylacetoacetase-like C-terminal" evidence="2">
    <location>
        <begin position="104"/>
        <end position="259"/>
    </location>
</feature>
<comment type="caution">
    <text evidence="3">The sequence shown here is derived from an EMBL/GenBank/DDBJ whole genome shotgun (WGS) entry which is preliminary data.</text>
</comment>
<gene>
    <name evidence="3" type="ORF">CHR55_33165</name>
</gene>